<evidence type="ECO:0000313" key="3">
    <source>
        <dbReference type="Proteomes" id="UP000198612"/>
    </source>
</evidence>
<dbReference type="InterPro" id="IPR010375">
    <property type="entry name" value="CdAMP_rec"/>
</dbReference>
<sequence>MKKRAKTGKTVKMIIAVIHDHDAADLMEALTTSGFQATKMASTGGFLREGNTTFIIGSDEGHVEEVLDIIRKNCEARKKTVAPMSPVANSLEGYYSFPMEIKIGGATVFIIDVEQFIKM</sequence>
<dbReference type="EMBL" id="FNBJ01000008">
    <property type="protein sequence ID" value="SDF25175.1"/>
    <property type="molecule type" value="Genomic_DNA"/>
</dbReference>
<evidence type="ECO:0000313" key="2">
    <source>
        <dbReference type="EMBL" id="SES80342.1"/>
    </source>
</evidence>
<dbReference type="Pfam" id="PF06153">
    <property type="entry name" value="CdAMP_rec"/>
    <property type="match status" value="1"/>
</dbReference>
<dbReference type="Proteomes" id="UP000199519">
    <property type="component" value="Unassembled WGS sequence"/>
</dbReference>
<dbReference type="RefSeq" id="WP_089719574.1">
    <property type="nucleotide sequence ID" value="NZ_FNBJ01000008.1"/>
</dbReference>
<reference evidence="3 4" key="1">
    <citation type="submission" date="2016-10" db="EMBL/GenBank/DDBJ databases">
        <authorList>
            <person name="Varghese N."/>
            <person name="Submissions S."/>
        </authorList>
    </citation>
    <scope>NUCLEOTIDE SEQUENCE [LARGE SCALE GENOMIC DNA]</scope>
    <source>
        <strain evidence="1 4">WG2</strain>
        <strain evidence="2 3">WG5</strain>
    </source>
</reference>
<dbReference type="InterPro" id="IPR011322">
    <property type="entry name" value="N-reg_PII-like_a/b"/>
</dbReference>
<keyword evidence="4" id="KW-1185">Reference proteome</keyword>
<dbReference type="InterPro" id="IPR015867">
    <property type="entry name" value="N-reg_PII/ATP_PRibTrfase_C"/>
</dbReference>
<name>A0A1H9ZFN1_9FIRM</name>
<protein>
    <submittedName>
        <fullName evidence="2">Uncharacterized protein YaaQ</fullName>
    </submittedName>
</protein>
<evidence type="ECO:0000313" key="4">
    <source>
        <dbReference type="Proteomes" id="UP000199519"/>
    </source>
</evidence>
<accession>A0A1H9ZFN1</accession>
<dbReference type="Proteomes" id="UP000198612">
    <property type="component" value="Unassembled WGS sequence"/>
</dbReference>
<organism evidence="2 3">
    <name type="scientific">Halanaerobium congolense</name>
    <dbReference type="NCBI Taxonomy" id="54121"/>
    <lineage>
        <taxon>Bacteria</taxon>
        <taxon>Bacillati</taxon>
        <taxon>Bacillota</taxon>
        <taxon>Clostridia</taxon>
        <taxon>Halanaerobiales</taxon>
        <taxon>Halanaerobiaceae</taxon>
        <taxon>Halanaerobium</taxon>
    </lineage>
</organism>
<dbReference type="EMBL" id="FOHG01000006">
    <property type="protein sequence ID" value="SES80342.1"/>
    <property type="molecule type" value="Genomic_DNA"/>
</dbReference>
<dbReference type="PANTHER" id="PTHR38456:SF1">
    <property type="entry name" value="CYCLIC DI-AMP RECEPTOR A"/>
    <property type="match status" value="1"/>
</dbReference>
<dbReference type="Gene3D" id="3.30.70.120">
    <property type="match status" value="1"/>
</dbReference>
<proteinExistence type="predicted"/>
<dbReference type="PANTHER" id="PTHR38456">
    <property type="entry name" value="CYCLIC DI-AMP RECEPTOR A"/>
    <property type="match status" value="1"/>
</dbReference>
<evidence type="ECO:0000313" key="1">
    <source>
        <dbReference type="EMBL" id="SDF25175.1"/>
    </source>
</evidence>
<gene>
    <name evidence="1" type="ORF">SAMN04488598_10898</name>
    <name evidence="2" type="ORF">SAMN04515652_106116</name>
</gene>
<dbReference type="AlphaFoldDB" id="A0A1H9ZFN1"/>
<dbReference type="SUPFAM" id="SSF54913">
    <property type="entry name" value="GlnB-like"/>
    <property type="match status" value="1"/>
</dbReference>